<evidence type="ECO:0000256" key="1">
    <source>
        <dbReference type="ARBA" id="ARBA00001966"/>
    </source>
</evidence>
<dbReference type="Pfam" id="PF04055">
    <property type="entry name" value="Radical_SAM"/>
    <property type="match status" value="1"/>
</dbReference>
<dbReference type="PROSITE" id="PS51918">
    <property type="entry name" value="RADICAL_SAM"/>
    <property type="match status" value="1"/>
</dbReference>
<dbReference type="InterPro" id="IPR007197">
    <property type="entry name" value="rSAM"/>
</dbReference>
<dbReference type="GO" id="GO:0051536">
    <property type="term" value="F:iron-sulfur cluster binding"/>
    <property type="evidence" value="ECO:0007669"/>
    <property type="project" value="UniProtKB-KW"/>
</dbReference>
<evidence type="ECO:0000256" key="2">
    <source>
        <dbReference type="ARBA" id="ARBA00022691"/>
    </source>
</evidence>
<dbReference type="SUPFAM" id="SSF102114">
    <property type="entry name" value="Radical SAM enzymes"/>
    <property type="match status" value="1"/>
</dbReference>
<feature type="domain" description="Radical SAM core" evidence="6">
    <location>
        <begin position="9"/>
        <end position="214"/>
    </location>
</feature>
<dbReference type="CDD" id="cd01335">
    <property type="entry name" value="Radical_SAM"/>
    <property type="match status" value="1"/>
</dbReference>
<dbReference type="InterPro" id="IPR013785">
    <property type="entry name" value="Aldolase_TIM"/>
</dbReference>
<evidence type="ECO:0000256" key="5">
    <source>
        <dbReference type="ARBA" id="ARBA00023014"/>
    </source>
</evidence>
<dbReference type="KEGG" id="sdyn:Mal52_24490"/>
<dbReference type="SFLD" id="SFLDG01067">
    <property type="entry name" value="SPASM/twitch_domain_containing"/>
    <property type="match status" value="1"/>
</dbReference>
<keyword evidence="2" id="KW-0949">S-adenosyl-L-methionine</keyword>
<keyword evidence="3" id="KW-0479">Metal-binding</keyword>
<dbReference type="AlphaFoldDB" id="A0A517ZNC9"/>
<dbReference type="EMBL" id="CP036276">
    <property type="protein sequence ID" value="QDU43971.1"/>
    <property type="molecule type" value="Genomic_DNA"/>
</dbReference>
<keyword evidence="8" id="KW-1185">Reference proteome</keyword>
<evidence type="ECO:0000256" key="3">
    <source>
        <dbReference type="ARBA" id="ARBA00022723"/>
    </source>
</evidence>
<name>A0A517ZNC9_9PLAN</name>
<dbReference type="InterPro" id="IPR050377">
    <property type="entry name" value="Radical_SAM_PqqE_MftC-like"/>
</dbReference>
<organism evidence="7 8">
    <name type="scientific">Symmachiella dynata</name>
    <dbReference type="NCBI Taxonomy" id="2527995"/>
    <lineage>
        <taxon>Bacteria</taxon>
        <taxon>Pseudomonadati</taxon>
        <taxon>Planctomycetota</taxon>
        <taxon>Planctomycetia</taxon>
        <taxon>Planctomycetales</taxon>
        <taxon>Planctomycetaceae</taxon>
        <taxon>Symmachiella</taxon>
    </lineage>
</organism>
<protein>
    <submittedName>
        <fullName evidence="7">Antilisterial bacteriocin subtilosin biosynthesis protein AlbA</fullName>
    </submittedName>
</protein>
<sequence length="305" mass="33628">MSIADIPSVELQALDELWFQVSGTLCNLQCTHCFISCSPHNDSFGYLSLDEVQRRLEESVAFGVKEYYFTGGEPFLNKELIAMLTATLAYGPATVLTNATVLKPEWLRELRAAEEGAVYSLEIRVSIDGPTAAINDPIRGKGTFERAMQGVRLLVEHGFLPIITMTRTWDEADDPEIISAFRTALHELGYRRPRLKILPRLQIGAEAQRTHGYDANDVVTQEMLADYDVGQLICAHSRVITDQGVCVCPILLDSPAAHLGETLAESTSPFPLVHGACYTCYQYGAICTNPSSQVVEQQRAADGEN</sequence>
<dbReference type="GO" id="GO:0003824">
    <property type="term" value="F:catalytic activity"/>
    <property type="evidence" value="ECO:0007669"/>
    <property type="project" value="InterPro"/>
</dbReference>
<dbReference type="Proteomes" id="UP000319383">
    <property type="component" value="Chromosome"/>
</dbReference>
<accession>A0A517ZNC9</accession>
<keyword evidence="4" id="KW-0408">Iron</keyword>
<evidence type="ECO:0000259" key="6">
    <source>
        <dbReference type="PROSITE" id="PS51918"/>
    </source>
</evidence>
<dbReference type="PANTHER" id="PTHR11228">
    <property type="entry name" value="RADICAL SAM DOMAIN PROTEIN"/>
    <property type="match status" value="1"/>
</dbReference>
<dbReference type="InterPro" id="IPR058240">
    <property type="entry name" value="rSAM_sf"/>
</dbReference>
<dbReference type="RefSeq" id="WP_145376242.1">
    <property type="nucleotide sequence ID" value="NZ_CP036276.1"/>
</dbReference>
<dbReference type="Gene3D" id="3.20.20.70">
    <property type="entry name" value="Aldolase class I"/>
    <property type="match status" value="1"/>
</dbReference>
<dbReference type="PANTHER" id="PTHR11228:SF7">
    <property type="entry name" value="PQQA PEPTIDE CYCLASE"/>
    <property type="match status" value="1"/>
</dbReference>
<evidence type="ECO:0000313" key="7">
    <source>
        <dbReference type="EMBL" id="QDU43971.1"/>
    </source>
</evidence>
<reference evidence="7 8" key="1">
    <citation type="submission" date="2019-02" db="EMBL/GenBank/DDBJ databases">
        <title>Deep-cultivation of Planctomycetes and their phenomic and genomic characterization uncovers novel biology.</title>
        <authorList>
            <person name="Wiegand S."/>
            <person name="Jogler M."/>
            <person name="Boedeker C."/>
            <person name="Pinto D."/>
            <person name="Vollmers J."/>
            <person name="Rivas-Marin E."/>
            <person name="Kohn T."/>
            <person name="Peeters S.H."/>
            <person name="Heuer A."/>
            <person name="Rast P."/>
            <person name="Oberbeckmann S."/>
            <person name="Bunk B."/>
            <person name="Jeske O."/>
            <person name="Meyerdierks A."/>
            <person name="Storesund J.E."/>
            <person name="Kallscheuer N."/>
            <person name="Luecker S."/>
            <person name="Lage O.M."/>
            <person name="Pohl T."/>
            <person name="Merkel B.J."/>
            <person name="Hornburger P."/>
            <person name="Mueller R.-W."/>
            <person name="Bruemmer F."/>
            <person name="Labrenz M."/>
            <person name="Spormann A.M."/>
            <person name="Op den Camp H."/>
            <person name="Overmann J."/>
            <person name="Amann R."/>
            <person name="Jetten M.S.M."/>
            <person name="Mascher T."/>
            <person name="Medema M.H."/>
            <person name="Devos D.P."/>
            <person name="Kaster A.-K."/>
            <person name="Ovreas L."/>
            <person name="Rohde M."/>
            <person name="Galperin M.Y."/>
            <person name="Jogler C."/>
        </authorList>
    </citation>
    <scope>NUCLEOTIDE SEQUENCE [LARGE SCALE GENOMIC DNA]</scope>
    <source>
        <strain evidence="7 8">Mal52</strain>
    </source>
</reference>
<comment type="cofactor">
    <cofactor evidence="1">
        <name>[4Fe-4S] cluster</name>
        <dbReference type="ChEBI" id="CHEBI:49883"/>
    </cofactor>
</comment>
<gene>
    <name evidence="7" type="primary">albA</name>
    <name evidence="7" type="ORF">Mal52_24490</name>
</gene>
<dbReference type="SFLD" id="SFLDS00029">
    <property type="entry name" value="Radical_SAM"/>
    <property type="match status" value="1"/>
</dbReference>
<keyword evidence="5" id="KW-0411">Iron-sulfur</keyword>
<dbReference type="GO" id="GO:0046872">
    <property type="term" value="F:metal ion binding"/>
    <property type="evidence" value="ECO:0007669"/>
    <property type="project" value="UniProtKB-KW"/>
</dbReference>
<evidence type="ECO:0000256" key="4">
    <source>
        <dbReference type="ARBA" id="ARBA00023004"/>
    </source>
</evidence>
<proteinExistence type="predicted"/>
<evidence type="ECO:0000313" key="8">
    <source>
        <dbReference type="Proteomes" id="UP000319383"/>
    </source>
</evidence>